<gene>
    <name evidence="3" type="ORF">MGAL_10B061296</name>
</gene>
<dbReference type="Proteomes" id="UP000596742">
    <property type="component" value="Unassembled WGS sequence"/>
</dbReference>
<comment type="caution">
    <text evidence="3">The sequence shown here is derived from an EMBL/GenBank/DDBJ whole genome shotgun (WGS) entry which is preliminary data.</text>
</comment>
<sequence length="273" mass="31813">MWLNVLTVLSCICFGFLLDVSSGNAESMDADLVKRINHVNATVKTMVSNYHELLKTVLKDGRTIDSLIKQNQDLNQRLNKTENKMEKLITNEESLNQTIRALQTLTSEQQRELNKEKSRSKKMESNYNDRLLRVNRQVDFMKNQNHYLEQNLNSTVEKMEKLMSEEETSSQNIVALQNITSQQQRDLDKEKSKSKTSRVSVGSSLILLNNSLQELTHSTNIGFTNLNGNDLKENKLLREEMRKFEKRIKRRINKRLDNTGRCVYAYYVYIPPF</sequence>
<keyword evidence="4" id="KW-1185">Reference proteome</keyword>
<evidence type="ECO:0000313" key="4">
    <source>
        <dbReference type="Proteomes" id="UP000596742"/>
    </source>
</evidence>
<dbReference type="EMBL" id="UYJE01004647">
    <property type="protein sequence ID" value="VDI30072.1"/>
    <property type="molecule type" value="Genomic_DNA"/>
</dbReference>
<dbReference type="AlphaFoldDB" id="A0A8B6E8S7"/>
<protein>
    <submittedName>
        <fullName evidence="3">Uncharacterized protein</fullName>
    </submittedName>
</protein>
<name>A0A8B6E8S7_MYTGA</name>
<keyword evidence="2" id="KW-0732">Signal</keyword>
<evidence type="ECO:0000256" key="1">
    <source>
        <dbReference type="SAM" id="Coils"/>
    </source>
</evidence>
<organism evidence="3 4">
    <name type="scientific">Mytilus galloprovincialis</name>
    <name type="common">Mediterranean mussel</name>
    <dbReference type="NCBI Taxonomy" id="29158"/>
    <lineage>
        <taxon>Eukaryota</taxon>
        <taxon>Metazoa</taxon>
        <taxon>Spiralia</taxon>
        <taxon>Lophotrochozoa</taxon>
        <taxon>Mollusca</taxon>
        <taxon>Bivalvia</taxon>
        <taxon>Autobranchia</taxon>
        <taxon>Pteriomorphia</taxon>
        <taxon>Mytilida</taxon>
        <taxon>Mytiloidea</taxon>
        <taxon>Mytilidae</taxon>
        <taxon>Mytilinae</taxon>
        <taxon>Mytilus</taxon>
    </lineage>
</organism>
<feature type="signal peptide" evidence="2">
    <location>
        <begin position="1"/>
        <end position="25"/>
    </location>
</feature>
<accession>A0A8B6E8S7</accession>
<proteinExistence type="predicted"/>
<reference evidence="3" key="1">
    <citation type="submission" date="2018-11" db="EMBL/GenBank/DDBJ databases">
        <authorList>
            <person name="Alioto T."/>
            <person name="Alioto T."/>
        </authorList>
    </citation>
    <scope>NUCLEOTIDE SEQUENCE</scope>
</reference>
<evidence type="ECO:0000256" key="2">
    <source>
        <dbReference type="SAM" id="SignalP"/>
    </source>
</evidence>
<keyword evidence="1" id="KW-0175">Coiled coil</keyword>
<feature type="chain" id="PRO_5033052679" evidence="2">
    <location>
        <begin position="26"/>
        <end position="273"/>
    </location>
</feature>
<feature type="coiled-coil region" evidence="1">
    <location>
        <begin position="64"/>
        <end position="105"/>
    </location>
</feature>
<evidence type="ECO:0000313" key="3">
    <source>
        <dbReference type="EMBL" id="VDI30072.1"/>
    </source>
</evidence>